<gene>
    <name evidence="3" type="ORF">Sste5346_001148</name>
</gene>
<dbReference type="Proteomes" id="UP001583186">
    <property type="component" value="Unassembled WGS sequence"/>
</dbReference>
<evidence type="ECO:0000256" key="1">
    <source>
        <dbReference type="SAM" id="MobiDB-lite"/>
    </source>
</evidence>
<reference evidence="3 4" key="1">
    <citation type="journal article" date="2024" name="IMA Fungus">
        <title>IMA Genome - F19 : A genome assembly and annotation guide to empower mycologists, including annotated draft genome sequences of Ceratocystis pirilliformis, Diaporthe australafricana, Fusarium ophioides, Paecilomyces lecythidis, and Sporothrix stenoceras.</title>
        <authorList>
            <person name="Aylward J."/>
            <person name="Wilson A.M."/>
            <person name="Visagie C.M."/>
            <person name="Spraker J."/>
            <person name="Barnes I."/>
            <person name="Buitendag C."/>
            <person name="Ceriani C."/>
            <person name="Del Mar Angel L."/>
            <person name="du Plessis D."/>
            <person name="Fuchs T."/>
            <person name="Gasser K."/>
            <person name="Kramer D."/>
            <person name="Li W."/>
            <person name="Munsamy K."/>
            <person name="Piso A."/>
            <person name="Price J.L."/>
            <person name="Sonnekus B."/>
            <person name="Thomas C."/>
            <person name="van der Nest A."/>
            <person name="van Dijk A."/>
            <person name="van Heerden A."/>
            <person name="van Vuuren N."/>
            <person name="Yilmaz N."/>
            <person name="Duong T.A."/>
            <person name="van der Merwe N.A."/>
            <person name="Wingfield M.J."/>
            <person name="Wingfield B.D."/>
        </authorList>
    </citation>
    <scope>NUCLEOTIDE SEQUENCE [LARGE SCALE GENOMIC DNA]</scope>
    <source>
        <strain evidence="3 4">CMW 5346</strain>
    </source>
</reference>
<evidence type="ECO:0000313" key="3">
    <source>
        <dbReference type="EMBL" id="KAL1902705.1"/>
    </source>
</evidence>
<evidence type="ECO:0000313" key="4">
    <source>
        <dbReference type="Proteomes" id="UP001583186"/>
    </source>
</evidence>
<dbReference type="Pfam" id="PF25534">
    <property type="entry name" value="DUF7918"/>
    <property type="match status" value="1"/>
</dbReference>
<name>A0ABR3ZQL3_9PEZI</name>
<feature type="compositionally biased region" description="Basic and acidic residues" evidence="1">
    <location>
        <begin position="51"/>
        <end position="68"/>
    </location>
</feature>
<feature type="region of interest" description="Disordered" evidence="1">
    <location>
        <begin position="40"/>
        <end position="68"/>
    </location>
</feature>
<protein>
    <recommendedName>
        <fullName evidence="2">DUF7918 domain-containing protein</fullName>
    </recommendedName>
</protein>
<comment type="caution">
    <text evidence="3">The sequence shown here is derived from an EMBL/GenBank/DDBJ whole genome shotgun (WGS) entry which is preliminary data.</text>
</comment>
<accession>A0ABR3ZQL3</accession>
<proteinExistence type="predicted"/>
<feature type="compositionally biased region" description="Basic and acidic residues" evidence="1">
    <location>
        <begin position="533"/>
        <end position="548"/>
    </location>
</feature>
<feature type="region of interest" description="Disordered" evidence="1">
    <location>
        <begin position="486"/>
        <end position="548"/>
    </location>
</feature>
<feature type="domain" description="DUF7918" evidence="2">
    <location>
        <begin position="60"/>
        <end position="252"/>
    </location>
</feature>
<sequence length="548" mass="61011">MPTFRGIEMSIVAGSDNSVFPEFPHPDGSSVKLGGFSSSRHSSSIFHSPRRRTEADGHVSDDGQQHADPKISVYIPSAPDTNFYFRYFISQPPVGHRYLFFCIAINGRYALSFGVDLTETMVGAAHQALFQPSAHYQHNDNGVLMTQYGIESRCFRFVSNGTGDNSIGHDGGLIQVRVYRSKCRHRAAPQPAPFRGNDNNYGVALVSNGLLENPQTANFYDYHNVDPIDAPYATFRFHYRSWENLQLLHLAPPEKPEFLCASPAKTIDGESCLGFDFSEATKRHVSERAERLIRGDYFVTPSAVGFEAGGHLGQQKERPLPELPTSPRTHAAKLRRDAENDAALERAMRLKHVPADDTPETREKDRIERVRQLSAAFRGLSTTATSKVSISKSLEAYADGEGDFSVDTVELGSAVKIETVYQGKAKAKEKESLTIDREEFASPDDGVFLFEQDEAPGCKRSTAPPTERLALSPLKPTPKTIYVAPFTDSLRKREMAPLPESPIRQRGRRVSYDPSPRNHESSRHGRAHGGSLDSRHRTFLDEKMALEE</sequence>
<organism evidence="3 4">
    <name type="scientific">Sporothrix stenoceras</name>
    <dbReference type="NCBI Taxonomy" id="5173"/>
    <lineage>
        <taxon>Eukaryota</taxon>
        <taxon>Fungi</taxon>
        <taxon>Dikarya</taxon>
        <taxon>Ascomycota</taxon>
        <taxon>Pezizomycotina</taxon>
        <taxon>Sordariomycetes</taxon>
        <taxon>Sordariomycetidae</taxon>
        <taxon>Ophiostomatales</taxon>
        <taxon>Ophiostomataceae</taxon>
        <taxon>Sporothrix</taxon>
    </lineage>
</organism>
<keyword evidence="4" id="KW-1185">Reference proteome</keyword>
<evidence type="ECO:0000259" key="2">
    <source>
        <dbReference type="Pfam" id="PF25534"/>
    </source>
</evidence>
<feature type="region of interest" description="Disordered" evidence="1">
    <location>
        <begin position="309"/>
        <end position="331"/>
    </location>
</feature>
<dbReference type="InterPro" id="IPR057678">
    <property type="entry name" value="DUF7918"/>
</dbReference>
<dbReference type="EMBL" id="JAWCUI010000004">
    <property type="protein sequence ID" value="KAL1902705.1"/>
    <property type="molecule type" value="Genomic_DNA"/>
</dbReference>